<organism evidence="1 2">
    <name type="scientific">Reticulomyxa filosa</name>
    <dbReference type="NCBI Taxonomy" id="46433"/>
    <lineage>
        <taxon>Eukaryota</taxon>
        <taxon>Sar</taxon>
        <taxon>Rhizaria</taxon>
        <taxon>Retaria</taxon>
        <taxon>Foraminifera</taxon>
        <taxon>Monothalamids</taxon>
        <taxon>Reticulomyxidae</taxon>
        <taxon>Reticulomyxa</taxon>
    </lineage>
</organism>
<feature type="non-terminal residue" evidence="1">
    <location>
        <position position="1"/>
    </location>
</feature>
<gene>
    <name evidence="1" type="ORF">RFI_27712</name>
</gene>
<evidence type="ECO:0000313" key="2">
    <source>
        <dbReference type="Proteomes" id="UP000023152"/>
    </source>
</evidence>
<protein>
    <recommendedName>
        <fullName evidence="3">SPRY domain-containing protein</fullName>
    </recommendedName>
</protein>
<keyword evidence="2" id="KW-1185">Reference proteome</keyword>
<accession>X6M870</accession>
<dbReference type="Proteomes" id="UP000023152">
    <property type="component" value="Unassembled WGS sequence"/>
</dbReference>
<evidence type="ECO:0000313" key="1">
    <source>
        <dbReference type="EMBL" id="ETO09662.1"/>
    </source>
</evidence>
<comment type="caution">
    <text evidence="1">The sequence shown here is derived from an EMBL/GenBank/DDBJ whole genome shotgun (WGS) entry which is preliminary data.</text>
</comment>
<dbReference type="Gene3D" id="2.60.120.920">
    <property type="match status" value="1"/>
</dbReference>
<dbReference type="InterPro" id="IPR043136">
    <property type="entry name" value="B30.2/SPRY_sf"/>
</dbReference>
<dbReference type="AlphaFoldDB" id="X6M870"/>
<dbReference type="EMBL" id="ASPP01023959">
    <property type="protein sequence ID" value="ETO09662.1"/>
    <property type="molecule type" value="Genomic_DNA"/>
</dbReference>
<proteinExistence type="predicted"/>
<reference evidence="1 2" key="1">
    <citation type="journal article" date="2013" name="Curr. Biol.">
        <title>The Genome of the Foraminiferan Reticulomyxa filosa.</title>
        <authorList>
            <person name="Glockner G."/>
            <person name="Hulsmann N."/>
            <person name="Schleicher M."/>
            <person name="Noegel A.A."/>
            <person name="Eichinger L."/>
            <person name="Gallinger C."/>
            <person name="Pawlowski J."/>
            <person name="Sierra R."/>
            <person name="Euteneuer U."/>
            <person name="Pillet L."/>
            <person name="Moustafa A."/>
            <person name="Platzer M."/>
            <person name="Groth M."/>
            <person name="Szafranski K."/>
            <person name="Schliwa M."/>
        </authorList>
    </citation>
    <scope>NUCLEOTIDE SEQUENCE [LARGE SCALE GENOMIC DNA]</scope>
</reference>
<name>X6M870_RETFI</name>
<sequence>NKDRFIFSNFFRKDRLNITDNNTSIRGTYNTEVCLPNLCVSRIGWSLHKHVIRMKCHKMCDRGDEIGVVSNRSCTTNKGCCVMTDSNVENSYYVSSTGGIFNYKIFMCVCLYVVCRIWSYDGQVDQDILHNVSGRPWREGDVITILLECDVNTVTFFINEVNVGSILIQPQLTYYPALECCTKSGHCHYQILYDD</sequence>
<evidence type="ECO:0008006" key="3">
    <source>
        <dbReference type="Google" id="ProtNLM"/>
    </source>
</evidence>